<dbReference type="GO" id="GO:0005829">
    <property type="term" value="C:cytosol"/>
    <property type="evidence" value="ECO:0007669"/>
    <property type="project" value="TreeGrafter"/>
</dbReference>
<comment type="caution">
    <text evidence="6">The sequence shown here is derived from an EMBL/GenBank/DDBJ whole genome shotgun (WGS) entry which is preliminary data.</text>
</comment>
<comment type="similarity">
    <text evidence="1">Belongs to the LysR transcriptional regulatory family.</text>
</comment>
<dbReference type="PANTHER" id="PTHR30419">
    <property type="entry name" value="HTH-TYPE TRANSCRIPTIONAL REGULATOR YBHD"/>
    <property type="match status" value="1"/>
</dbReference>
<keyword evidence="2" id="KW-0805">Transcription regulation</keyword>
<feature type="domain" description="HTH lysR-type" evidence="5">
    <location>
        <begin position="1"/>
        <end position="58"/>
    </location>
</feature>
<dbReference type="InterPro" id="IPR036390">
    <property type="entry name" value="WH_DNA-bd_sf"/>
</dbReference>
<evidence type="ECO:0000256" key="3">
    <source>
        <dbReference type="ARBA" id="ARBA00023125"/>
    </source>
</evidence>
<dbReference type="InterPro" id="IPR036388">
    <property type="entry name" value="WH-like_DNA-bd_sf"/>
</dbReference>
<protein>
    <submittedName>
        <fullName evidence="6">LysR family transcriptional regulator</fullName>
    </submittedName>
</protein>
<evidence type="ECO:0000313" key="6">
    <source>
        <dbReference type="EMBL" id="HIU49552.1"/>
    </source>
</evidence>
<dbReference type="Pfam" id="PF03466">
    <property type="entry name" value="LysR_substrate"/>
    <property type="match status" value="1"/>
</dbReference>
<dbReference type="InterPro" id="IPR005119">
    <property type="entry name" value="LysR_subst-bd"/>
</dbReference>
<dbReference type="SUPFAM" id="SSF46785">
    <property type="entry name" value="Winged helix' DNA-binding domain"/>
    <property type="match status" value="1"/>
</dbReference>
<accession>A0A9D1S7P2</accession>
<dbReference type="Gene3D" id="1.10.10.10">
    <property type="entry name" value="Winged helix-like DNA-binding domain superfamily/Winged helix DNA-binding domain"/>
    <property type="match status" value="1"/>
</dbReference>
<evidence type="ECO:0000259" key="5">
    <source>
        <dbReference type="PROSITE" id="PS50931"/>
    </source>
</evidence>
<dbReference type="Gene3D" id="3.40.190.290">
    <property type="match status" value="1"/>
</dbReference>
<evidence type="ECO:0000256" key="2">
    <source>
        <dbReference type="ARBA" id="ARBA00023015"/>
    </source>
</evidence>
<dbReference type="CDD" id="cd05466">
    <property type="entry name" value="PBP2_LTTR_substrate"/>
    <property type="match status" value="1"/>
</dbReference>
<organism evidence="6 7">
    <name type="scientific">Candidatus Limousia pullorum</name>
    <dbReference type="NCBI Taxonomy" id="2840860"/>
    <lineage>
        <taxon>Bacteria</taxon>
        <taxon>Bacillati</taxon>
        <taxon>Bacillota</taxon>
        <taxon>Clostridia</taxon>
        <taxon>Eubacteriales</taxon>
        <taxon>Oscillospiraceae</taxon>
        <taxon>Oscillospiraceae incertae sedis</taxon>
        <taxon>Candidatus Limousia</taxon>
    </lineage>
</organism>
<reference evidence="6" key="1">
    <citation type="submission" date="2020-10" db="EMBL/GenBank/DDBJ databases">
        <authorList>
            <person name="Gilroy R."/>
        </authorList>
    </citation>
    <scope>NUCLEOTIDE SEQUENCE</scope>
    <source>
        <strain evidence="6">ChiGjej1B1-1684</strain>
    </source>
</reference>
<reference evidence="6" key="2">
    <citation type="journal article" date="2021" name="PeerJ">
        <title>Extensive microbial diversity within the chicken gut microbiome revealed by metagenomics and culture.</title>
        <authorList>
            <person name="Gilroy R."/>
            <person name="Ravi A."/>
            <person name="Getino M."/>
            <person name="Pursley I."/>
            <person name="Horton D.L."/>
            <person name="Alikhan N.F."/>
            <person name="Baker D."/>
            <person name="Gharbi K."/>
            <person name="Hall N."/>
            <person name="Watson M."/>
            <person name="Adriaenssens E.M."/>
            <person name="Foster-Nyarko E."/>
            <person name="Jarju S."/>
            <person name="Secka A."/>
            <person name="Antonio M."/>
            <person name="Oren A."/>
            <person name="Chaudhuri R.R."/>
            <person name="La Ragione R."/>
            <person name="Hildebrand F."/>
            <person name="Pallen M.J."/>
        </authorList>
    </citation>
    <scope>NUCLEOTIDE SEQUENCE</scope>
    <source>
        <strain evidence="6">ChiGjej1B1-1684</strain>
    </source>
</reference>
<gene>
    <name evidence="6" type="ORF">IAD22_00855</name>
</gene>
<dbReference type="PROSITE" id="PS50931">
    <property type="entry name" value="HTH_LYSR"/>
    <property type="match status" value="1"/>
</dbReference>
<sequence length="312" mass="36233">MNVTYFKYALEVEKTASITQAANNLYMGQPNLTKAIKKLEASVGFAIFKRTQHGVYPTKKGTEFLSYARNIISLIDEMEALYSQNNANMVNFNICVPRASYITYTFSKFINELVKKKELNVDFRETGSTEIINNVASGEYNLGIIRYSNRHEKYFKSIMADKSLQRKQLWEFEYLVLMSEENPLAKSKEIRLEDLELFTEITHGDFSVPSVNHTQLYKNDSQPKNQSRIYIYERGSQFDLLNGVPTTYMWVSPLPSEILKEHKLVQRRCVNVGDMCKDILIHRTDYKLSKTEKSFFDCLNQTIEELSAETYI</sequence>
<dbReference type="GO" id="GO:0003677">
    <property type="term" value="F:DNA binding"/>
    <property type="evidence" value="ECO:0007669"/>
    <property type="project" value="UniProtKB-KW"/>
</dbReference>
<evidence type="ECO:0000256" key="4">
    <source>
        <dbReference type="ARBA" id="ARBA00023163"/>
    </source>
</evidence>
<keyword evidence="4" id="KW-0804">Transcription</keyword>
<dbReference type="Proteomes" id="UP000824118">
    <property type="component" value="Unassembled WGS sequence"/>
</dbReference>
<keyword evidence="3" id="KW-0238">DNA-binding</keyword>
<dbReference type="PRINTS" id="PR00039">
    <property type="entry name" value="HTHLYSR"/>
</dbReference>
<name>A0A9D1S7P2_9FIRM</name>
<evidence type="ECO:0000313" key="7">
    <source>
        <dbReference type="Proteomes" id="UP000824118"/>
    </source>
</evidence>
<dbReference type="InterPro" id="IPR000847">
    <property type="entry name" value="LysR_HTH_N"/>
</dbReference>
<dbReference type="GO" id="GO:0003700">
    <property type="term" value="F:DNA-binding transcription factor activity"/>
    <property type="evidence" value="ECO:0007669"/>
    <property type="project" value="InterPro"/>
</dbReference>
<dbReference type="SUPFAM" id="SSF53850">
    <property type="entry name" value="Periplasmic binding protein-like II"/>
    <property type="match status" value="1"/>
</dbReference>
<dbReference type="AlphaFoldDB" id="A0A9D1S7P2"/>
<evidence type="ECO:0000256" key="1">
    <source>
        <dbReference type="ARBA" id="ARBA00009437"/>
    </source>
</evidence>
<dbReference type="EMBL" id="DVNG01000011">
    <property type="protein sequence ID" value="HIU49552.1"/>
    <property type="molecule type" value="Genomic_DNA"/>
</dbReference>
<proteinExistence type="inferred from homology"/>
<dbReference type="InterPro" id="IPR050950">
    <property type="entry name" value="HTH-type_LysR_regulators"/>
</dbReference>
<dbReference type="Pfam" id="PF00126">
    <property type="entry name" value="HTH_1"/>
    <property type="match status" value="1"/>
</dbReference>